<comment type="caution">
    <text evidence="1">The sequence shown here is derived from an EMBL/GenBank/DDBJ whole genome shotgun (WGS) entry which is preliminary data.</text>
</comment>
<gene>
    <name evidence="1" type="ORF">ACEG17_03215</name>
</gene>
<dbReference type="InterPro" id="IPR053735">
    <property type="entry name" value="Type_III_TA_endoRNase"/>
</dbReference>
<accession>A0ABV4S6S2</accession>
<dbReference type="Proteomes" id="UP001571581">
    <property type="component" value="Unassembled WGS sequence"/>
</dbReference>
<protein>
    <submittedName>
        <fullName evidence="1">Type III toxin-antitoxin system ToxN/AbiQ family toxin</fullName>
    </submittedName>
</protein>
<dbReference type="Gene3D" id="3.10.129.130">
    <property type="match status" value="1"/>
</dbReference>
<reference evidence="1 2" key="1">
    <citation type="submission" date="2024-07" db="EMBL/GenBank/DDBJ databases">
        <authorList>
            <person name="Li X.-J."/>
            <person name="Wang X."/>
        </authorList>
    </citation>
    <scope>NUCLEOTIDE SEQUENCE [LARGE SCALE GENOMIC DNA]</scope>
    <source>
        <strain evidence="1 2">DSM 23441</strain>
    </source>
</reference>
<dbReference type="RefSeq" id="WP_372582526.1">
    <property type="nucleotide sequence ID" value="NZ_JBGORW010000003.1"/>
</dbReference>
<dbReference type="Pfam" id="PF13958">
    <property type="entry name" value="ToxN_toxin"/>
    <property type="match status" value="1"/>
</dbReference>
<dbReference type="EMBL" id="JBGORW010000003">
    <property type="protein sequence ID" value="MFA3799194.1"/>
    <property type="molecule type" value="Genomic_DNA"/>
</dbReference>
<proteinExistence type="predicted"/>
<evidence type="ECO:0000313" key="2">
    <source>
        <dbReference type="Proteomes" id="UP001571581"/>
    </source>
</evidence>
<name>A0ABV4S6S2_9FUSO</name>
<evidence type="ECO:0000313" key="1">
    <source>
        <dbReference type="EMBL" id="MFA3799194.1"/>
    </source>
</evidence>
<sequence>MNERKSKLYFITLTSSYLKYLGIYENKVSLKVNRPFIGIVFKINNKEYFAPLSSPKEKHKKMKTNIDFFKIDKGNLGIINFNNMIPVINNDLCRKKLDLKMLSKSLNTEDIKYFRLLKNQLKYCEKNKNIIFAKAEKIYNIFTKNFEELSESHKKMYRRVNNFKVLESASKEFEKEYITKLL</sequence>
<organism evidence="1 2">
    <name type="scientific">Leptotrichia hongkongensis</name>
    <dbReference type="NCBI Taxonomy" id="554406"/>
    <lineage>
        <taxon>Bacteria</taxon>
        <taxon>Fusobacteriati</taxon>
        <taxon>Fusobacteriota</taxon>
        <taxon>Fusobacteriia</taxon>
        <taxon>Fusobacteriales</taxon>
        <taxon>Leptotrichiaceae</taxon>
        <taxon>Leptotrichia</taxon>
    </lineage>
</organism>
<dbReference type="InterPro" id="IPR025911">
    <property type="entry name" value="ToxN/AbiQ_toxin"/>
</dbReference>
<keyword evidence="2" id="KW-1185">Reference proteome</keyword>